<dbReference type="SMART" id="SM00421">
    <property type="entry name" value="HTH_LUXR"/>
    <property type="match status" value="1"/>
</dbReference>
<protein>
    <submittedName>
        <fullName evidence="3">Related to two-component system response regulator</fullName>
    </submittedName>
</protein>
<proteinExistence type="predicted"/>
<dbReference type="KEGG" id="dps:DP0515"/>
<feature type="domain" description="HTH luxR-type" evidence="2">
    <location>
        <begin position="133"/>
        <end position="197"/>
    </location>
</feature>
<evidence type="ECO:0000256" key="1">
    <source>
        <dbReference type="ARBA" id="ARBA00023125"/>
    </source>
</evidence>
<dbReference type="AlphaFoldDB" id="Q6AQY0"/>
<dbReference type="GO" id="GO:0006355">
    <property type="term" value="P:regulation of DNA-templated transcription"/>
    <property type="evidence" value="ECO:0007669"/>
    <property type="project" value="InterPro"/>
</dbReference>
<dbReference type="CDD" id="cd06170">
    <property type="entry name" value="LuxR_C_like"/>
    <property type="match status" value="1"/>
</dbReference>
<dbReference type="PANTHER" id="PTHR43214">
    <property type="entry name" value="TWO-COMPONENT RESPONSE REGULATOR"/>
    <property type="match status" value="1"/>
</dbReference>
<dbReference type="PRINTS" id="PR00038">
    <property type="entry name" value="HTHLUXR"/>
</dbReference>
<dbReference type="Pfam" id="PF00196">
    <property type="entry name" value="GerE"/>
    <property type="match status" value="1"/>
</dbReference>
<dbReference type="InterPro" id="IPR016032">
    <property type="entry name" value="Sig_transdc_resp-reg_C-effctor"/>
</dbReference>
<organism evidence="3 4">
    <name type="scientific">Desulfotalea psychrophila (strain LSv54 / DSM 12343)</name>
    <dbReference type="NCBI Taxonomy" id="177439"/>
    <lineage>
        <taxon>Bacteria</taxon>
        <taxon>Pseudomonadati</taxon>
        <taxon>Thermodesulfobacteriota</taxon>
        <taxon>Desulfobulbia</taxon>
        <taxon>Desulfobulbales</taxon>
        <taxon>Desulfocapsaceae</taxon>
        <taxon>Desulfotalea</taxon>
    </lineage>
</organism>
<dbReference type="EMBL" id="CR522870">
    <property type="protein sequence ID" value="CAG35244.1"/>
    <property type="molecule type" value="Genomic_DNA"/>
</dbReference>
<evidence type="ECO:0000313" key="3">
    <source>
        <dbReference type="EMBL" id="CAG35244.1"/>
    </source>
</evidence>
<dbReference type="PANTHER" id="PTHR43214:SF43">
    <property type="entry name" value="TWO-COMPONENT RESPONSE REGULATOR"/>
    <property type="match status" value="1"/>
</dbReference>
<dbReference type="InterPro" id="IPR000792">
    <property type="entry name" value="Tscrpt_reg_LuxR_C"/>
</dbReference>
<keyword evidence="4" id="KW-1185">Reference proteome</keyword>
<dbReference type="OrthoDB" id="5512014at2"/>
<dbReference type="GO" id="GO:0003677">
    <property type="term" value="F:DNA binding"/>
    <property type="evidence" value="ECO:0007669"/>
    <property type="project" value="UniProtKB-KW"/>
</dbReference>
<reference evidence="4" key="1">
    <citation type="journal article" date="2004" name="Environ. Microbiol.">
        <title>The genome of Desulfotalea psychrophila, a sulfate-reducing bacterium from permanently cold Arctic sediments.</title>
        <authorList>
            <person name="Rabus R."/>
            <person name="Ruepp A."/>
            <person name="Frickey T."/>
            <person name="Rattei T."/>
            <person name="Fartmann B."/>
            <person name="Stark M."/>
            <person name="Bauer M."/>
            <person name="Zibat A."/>
            <person name="Lombardot T."/>
            <person name="Becker I."/>
            <person name="Amann J."/>
            <person name="Gellner K."/>
            <person name="Teeling H."/>
            <person name="Leuschner W.D."/>
            <person name="Gloeckner F.-O."/>
            <person name="Lupas A.N."/>
            <person name="Amann R."/>
            <person name="Klenk H.-P."/>
        </authorList>
    </citation>
    <scope>NUCLEOTIDE SEQUENCE [LARGE SCALE GENOMIC DNA]</scope>
    <source>
        <strain evidence="4">DSM 12343 / LSv54</strain>
    </source>
</reference>
<evidence type="ECO:0000313" key="4">
    <source>
        <dbReference type="Proteomes" id="UP000000602"/>
    </source>
</evidence>
<dbReference type="SUPFAM" id="SSF46894">
    <property type="entry name" value="C-terminal effector domain of the bipartite response regulators"/>
    <property type="match status" value="1"/>
</dbReference>
<dbReference type="Gene3D" id="3.40.50.2300">
    <property type="match status" value="1"/>
</dbReference>
<evidence type="ECO:0000259" key="2">
    <source>
        <dbReference type="PROSITE" id="PS50043"/>
    </source>
</evidence>
<dbReference type="InterPro" id="IPR039420">
    <property type="entry name" value="WalR-like"/>
</dbReference>
<dbReference type="RefSeq" id="WP_011187760.1">
    <property type="nucleotide sequence ID" value="NC_006138.1"/>
</dbReference>
<gene>
    <name evidence="3" type="ordered locus">DP0515</name>
</gene>
<accession>Q6AQY0</accession>
<sequence>MAIVCLSKDNILIAKLVALYGSQEVSAWSDFHLLPKDLMTNCDALIVDLKDCVVPVNTSCPTPIIVLTGVPTFQEALALLQLNVKGYGNRQMRQDNMRQVVENVKAGQIWLPPSIINQLIATVGTDSTASHTANAILNKLSKREQEVASCVAEGMSNQEIADKMYVSLRTVKAHLSSIYEKTGLRNRLELGLKLKKP</sequence>
<dbReference type="PROSITE" id="PS50043">
    <property type="entry name" value="HTH_LUXR_2"/>
    <property type="match status" value="1"/>
</dbReference>
<dbReference type="HOGENOM" id="CLU_000445_90_8_7"/>
<name>Q6AQY0_DESPS</name>
<dbReference type="STRING" id="177439.DP0515"/>
<dbReference type="Proteomes" id="UP000000602">
    <property type="component" value="Chromosome"/>
</dbReference>
<dbReference type="eggNOG" id="COG2197">
    <property type="taxonomic scope" value="Bacteria"/>
</dbReference>
<dbReference type="PROSITE" id="PS00622">
    <property type="entry name" value="HTH_LUXR_1"/>
    <property type="match status" value="1"/>
</dbReference>
<keyword evidence="1" id="KW-0238">DNA-binding</keyword>